<name>A0A7S4MUW9_9EUKA</name>
<gene>
    <name evidence="1" type="ORF">CPOL0286_LOCUS13677</name>
</gene>
<accession>A0A7S4MUW9</accession>
<sequence length="133" mass="13864">MNVPIADGRPVNVQTMFSVEIPPGVAPGQQFQVFLDGQVMVVTCPPGAGPGSSIQVAVAPPAAGVPVMNAGPMNAGPNVMLMAPPPGYVEVDEISPSGWFCLVAGCFFCPGFNLLGLCMRERRLVPISEVGYY</sequence>
<reference evidence="1" key="1">
    <citation type="submission" date="2021-01" db="EMBL/GenBank/DDBJ databases">
        <authorList>
            <person name="Corre E."/>
            <person name="Pelletier E."/>
            <person name="Niang G."/>
            <person name="Scheremetjew M."/>
            <person name="Finn R."/>
            <person name="Kale V."/>
            <person name="Holt S."/>
            <person name="Cochrane G."/>
            <person name="Meng A."/>
            <person name="Brown T."/>
            <person name="Cohen L."/>
        </authorList>
    </citation>
    <scope>NUCLEOTIDE SEQUENCE</scope>
    <source>
        <strain evidence="1">UIO037</strain>
    </source>
</reference>
<evidence type="ECO:0000313" key="1">
    <source>
        <dbReference type="EMBL" id="CAE2244713.1"/>
    </source>
</evidence>
<dbReference type="AlphaFoldDB" id="A0A7S4MUW9"/>
<dbReference type="EMBL" id="HBKO01030071">
    <property type="protein sequence ID" value="CAE2244713.1"/>
    <property type="molecule type" value="Transcribed_RNA"/>
</dbReference>
<proteinExistence type="predicted"/>
<protein>
    <submittedName>
        <fullName evidence="1">Uncharacterized protein</fullName>
    </submittedName>
</protein>
<organism evidence="1">
    <name type="scientific">Prymnesium polylepis</name>
    <dbReference type="NCBI Taxonomy" id="72548"/>
    <lineage>
        <taxon>Eukaryota</taxon>
        <taxon>Haptista</taxon>
        <taxon>Haptophyta</taxon>
        <taxon>Prymnesiophyceae</taxon>
        <taxon>Prymnesiales</taxon>
        <taxon>Prymnesiaceae</taxon>
        <taxon>Prymnesium</taxon>
    </lineage>
</organism>